<dbReference type="PANTHER" id="PTHR43162">
    <property type="match status" value="1"/>
</dbReference>
<name>A0ABT5EQK2_9BACT</name>
<keyword evidence="2" id="KW-1185">Reference proteome</keyword>
<dbReference type="Gene3D" id="3.90.25.10">
    <property type="entry name" value="UDP-galactose 4-epimerase, domain 1"/>
    <property type="match status" value="1"/>
</dbReference>
<organism evidence="1 2">
    <name type="scientific">Polyangium mundeleinium</name>
    <dbReference type="NCBI Taxonomy" id="2995306"/>
    <lineage>
        <taxon>Bacteria</taxon>
        <taxon>Pseudomonadati</taxon>
        <taxon>Myxococcota</taxon>
        <taxon>Polyangia</taxon>
        <taxon>Polyangiales</taxon>
        <taxon>Polyangiaceae</taxon>
        <taxon>Polyangium</taxon>
    </lineage>
</organism>
<dbReference type="Proteomes" id="UP001221411">
    <property type="component" value="Unassembled WGS sequence"/>
</dbReference>
<dbReference type="EMBL" id="JAQNDO010000001">
    <property type="protein sequence ID" value="MDC0743035.1"/>
    <property type="molecule type" value="Genomic_DNA"/>
</dbReference>
<protein>
    <submittedName>
        <fullName evidence="1">Oxidoreductase</fullName>
    </submittedName>
</protein>
<sequence length="287" mass="30049">MSGRILITGGTGNTGRRIATRLGELGVSARVASRGAPGAGGDHVGFDWADPATHGPALSGVDRVYLVAPGNVEDPSPLMVPFLERALVSGVRRFVLLSSSAIPEGAPGLGTVDRFLRERAPGFAILKPSWFMQNFVDPKHPHAASLIGEGKVVTSTGAGRVGFVDADDIAEVAVRALVDETPHNTAHVITGPEALDYAAVAAILGRVSGRPMQHVHVDDDEARRRLMAAGIPEPYAALLVGLDAAIRAGAEERVTETVLRVTGRAPRSFEAFAQAHARVFRGGARAV</sequence>
<evidence type="ECO:0000313" key="2">
    <source>
        <dbReference type="Proteomes" id="UP001221411"/>
    </source>
</evidence>
<dbReference type="Gene3D" id="3.40.50.720">
    <property type="entry name" value="NAD(P)-binding Rossmann-like Domain"/>
    <property type="match status" value="1"/>
</dbReference>
<dbReference type="RefSeq" id="WP_271918400.1">
    <property type="nucleotide sequence ID" value="NZ_JAQNDO010000001.1"/>
</dbReference>
<dbReference type="InterPro" id="IPR051604">
    <property type="entry name" value="Ergot_Alk_Oxidoreductase"/>
</dbReference>
<comment type="caution">
    <text evidence="1">The sequence shown here is derived from an EMBL/GenBank/DDBJ whole genome shotgun (WGS) entry which is preliminary data.</text>
</comment>
<gene>
    <name evidence="1" type="ORF">POL67_16925</name>
</gene>
<accession>A0ABT5EQK2</accession>
<reference evidence="1 2" key="1">
    <citation type="submission" date="2022-11" db="EMBL/GenBank/DDBJ databases">
        <title>Minimal conservation of predation-associated metabolite biosynthetic gene clusters underscores biosynthetic potential of Myxococcota including descriptions for ten novel species: Archangium lansinium sp. nov., Myxococcus landrumus sp. nov., Nannocystis bai.</title>
        <authorList>
            <person name="Ahearne A."/>
            <person name="Stevens C."/>
            <person name="Dowd S."/>
        </authorList>
    </citation>
    <scope>NUCLEOTIDE SEQUENCE [LARGE SCALE GENOMIC DNA]</scope>
    <source>
        <strain evidence="1 2">RJM3</strain>
    </source>
</reference>
<dbReference type="PANTHER" id="PTHR43162:SF1">
    <property type="entry name" value="PRESTALK A DIFFERENTIATION PROTEIN A"/>
    <property type="match status" value="1"/>
</dbReference>
<dbReference type="SUPFAM" id="SSF51735">
    <property type="entry name" value="NAD(P)-binding Rossmann-fold domains"/>
    <property type="match status" value="1"/>
</dbReference>
<proteinExistence type="predicted"/>
<evidence type="ECO:0000313" key="1">
    <source>
        <dbReference type="EMBL" id="MDC0743035.1"/>
    </source>
</evidence>
<dbReference type="InterPro" id="IPR036291">
    <property type="entry name" value="NAD(P)-bd_dom_sf"/>
</dbReference>